<accession>A0A2T6ZS79</accession>
<keyword evidence="2" id="KW-1185">Reference proteome</keyword>
<sequence>MAPNWVCQHSESAKIFQFLTDRDVHSAQVVVCAFARTESGLRGGGGIGEVAGDGFKEVSCIKGVCLVEALRDVRDAEFVPRVSDRSAWDCSGEGTTGPVCAGGEVLPGIIEDARHVTVLENYAVEETVKMKAPICDGEVAPTWRPSNKQEEQSHKEYPSLCPLKDNLITECEIRNPAGVWPGSFMKC</sequence>
<dbReference type="Proteomes" id="UP000244722">
    <property type="component" value="Unassembled WGS sequence"/>
</dbReference>
<name>A0A2T6ZS79_TUBBO</name>
<protein>
    <submittedName>
        <fullName evidence="1">Uncharacterized protein</fullName>
    </submittedName>
</protein>
<dbReference type="AlphaFoldDB" id="A0A2T6ZS79"/>
<dbReference type="EMBL" id="NESQ01000122">
    <property type="protein sequence ID" value="PUU78323.1"/>
    <property type="molecule type" value="Genomic_DNA"/>
</dbReference>
<evidence type="ECO:0000313" key="1">
    <source>
        <dbReference type="EMBL" id="PUU78323.1"/>
    </source>
</evidence>
<reference evidence="1 2" key="1">
    <citation type="submission" date="2017-04" db="EMBL/GenBank/DDBJ databases">
        <title>Draft genome sequence of Tuber borchii Vittad., a whitish edible truffle.</title>
        <authorList>
            <consortium name="DOE Joint Genome Institute"/>
            <person name="Murat C."/>
            <person name="Kuo A."/>
            <person name="Barry K.W."/>
            <person name="Clum A."/>
            <person name="Dockter R.B."/>
            <person name="Fauchery L."/>
            <person name="Iotti M."/>
            <person name="Kohler A."/>
            <person name="Labutti K."/>
            <person name="Lindquist E.A."/>
            <person name="Lipzen A."/>
            <person name="Ohm R.A."/>
            <person name="Wang M."/>
            <person name="Grigoriev I.V."/>
            <person name="Zambonelli A."/>
            <person name="Martin F.M."/>
        </authorList>
    </citation>
    <scope>NUCLEOTIDE SEQUENCE [LARGE SCALE GENOMIC DNA]</scope>
    <source>
        <strain evidence="1 2">Tbo3840</strain>
    </source>
</reference>
<evidence type="ECO:0000313" key="2">
    <source>
        <dbReference type="Proteomes" id="UP000244722"/>
    </source>
</evidence>
<organism evidence="1 2">
    <name type="scientific">Tuber borchii</name>
    <name type="common">White truffle</name>
    <dbReference type="NCBI Taxonomy" id="42251"/>
    <lineage>
        <taxon>Eukaryota</taxon>
        <taxon>Fungi</taxon>
        <taxon>Dikarya</taxon>
        <taxon>Ascomycota</taxon>
        <taxon>Pezizomycotina</taxon>
        <taxon>Pezizomycetes</taxon>
        <taxon>Pezizales</taxon>
        <taxon>Tuberaceae</taxon>
        <taxon>Tuber</taxon>
    </lineage>
</organism>
<proteinExistence type="predicted"/>
<comment type="caution">
    <text evidence="1">The sequence shown here is derived from an EMBL/GenBank/DDBJ whole genome shotgun (WGS) entry which is preliminary data.</text>
</comment>
<gene>
    <name evidence="1" type="ORF">B9Z19DRAFT_1126898</name>
</gene>